<dbReference type="InterPro" id="IPR050765">
    <property type="entry name" value="Riboflavin_Biosynth_HTPR"/>
</dbReference>
<dbReference type="SUPFAM" id="SSF53597">
    <property type="entry name" value="Dihydrofolate reductase-like"/>
    <property type="match status" value="1"/>
</dbReference>
<evidence type="ECO:0000259" key="1">
    <source>
        <dbReference type="Pfam" id="PF01872"/>
    </source>
</evidence>
<dbReference type="EMBL" id="CP017241">
    <property type="protein sequence ID" value="APO74481.1"/>
    <property type="molecule type" value="Genomic_DNA"/>
</dbReference>
<dbReference type="InterPro" id="IPR002734">
    <property type="entry name" value="RibDG_C"/>
</dbReference>
<sequence length="213" mass="23231">MVVRVDLMISLDGFATTTDQTPEVPFGEDWPRLVGAYAATRTFRERVLKDTSGAGTMGVDDSYAKEYFENVGAEIMGAGMFGLHNFPDDPNWRGWWGDEPPFRVPVFVLTHKPRPSIVMAGGTTFHFLGTTPADALQRAVDVAGGKDVRVGGGPTVVRDFLKAGLVDRLHVAITPILLGRGIRLWDDMRGLEIGYTVKAEAAPSGTIHLAFKR</sequence>
<dbReference type="PANTHER" id="PTHR38011:SF12">
    <property type="entry name" value="BIFUNCTIONAL DEAMINASE-REDUCTASE DOMAIN PROTEIN"/>
    <property type="match status" value="1"/>
</dbReference>
<dbReference type="PANTHER" id="PTHR38011">
    <property type="entry name" value="DIHYDROFOLATE REDUCTASE FAMILY PROTEIN (AFU_ORTHOLOGUE AFUA_8G06820)"/>
    <property type="match status" value="1"/>
</dbReference>
<reference evidence="2 3" key="1">
    <citation type="submission" date="2016-09" db="EMBL/GenBank/DDBJ databases">
        <title>The complete genome sequences of Rhizobium gallicum, symbiovars gallicum and phaseoli, symbionts associated to common bean (Phaseolus vulgaris).</title>
        <authorList>
            <person name="Bustos P."/>
            <person name="Santamaria R.I."/>
            <person name="Perez-Carrascal O.M."/>
            <person name="Juarez S."/>
            <person name="Lozano L."/>
            <person name="Martinez-Flores I."/>
            <person name="Martinez-Romero E."/>
            <person name="Cevallos M."/>
            <person name="Romero D."/>
            <person name="Davila G."/>
            <person name="Gonzalez V."/>
        </authorList>
    </citation>
    <scope>NUCLEOTIDE SEQUENCE [LARGE SCALE GENOMIC DNA]</scope>
    <source>
        <strain evidence="2 3">8C-3</strain>
    </source>
</reference>
<name>A0A1L5P316_RHIET</name>
<dbReference type="AlphaFoldDB" id="A0A1L5P316"/>
<dbReference type="GO" id="GO:0008703">
    <property type="term" value="F:5-amino-6-(5-phosphoribosylamino)uracil reductase activity"/>
    <property type="evidence" value="ECO:0007669"/>
    <property type="project" value="InterPro"/>
</dbReference>
<evidence type="ECO:0000313" key="2">
    <source>
        <dbReference type="EMBL" id="APO74481.1"/>
    </source>
</evidence>
<gene>
    <name evidence="2" type="ORF">AM571_CH01657</name>
</gene>
<dbReference type="RefSeq" id="WP_074060979.1">
    <property type="nucleotide sequence ID" value="NZ_CP017241.1"/>
</dbReference>
<protein>
    <submittedName>
        <fullName evidence="2">Dihydrofolate reductase-like protein</fullName>
    </submittedName>
</protein>
<feature type="domain" description="Bacterial bifunctional deaminase-reductase C-terminal" evidence="1">
    <location>
        <begin position="3"/>
        <end position="187"/>
    </location>
</feature>
<dbReference type="Pfam" id="PF01872">
    <property type="entry name" value="RibD_C"/>
    <property type="match status" value="1"/>
</dbReference>
<evidence type="ECO:0000313" key="3">
    <source>
        <dbReference type="Proteomes" id="UP000185109"/>
    </source>
</evidence>
<organism evidence="2 3">
    <name type="scientific">Rhizobium etli 8C-3</name>
    <dbReference type="NCBI Taxonomy" id="538025"/>
    <lineage>
        <taxon>Bacteria</taxon>
        <taxon>Pseudomonadati</taxon>
        <taxon>Pseudomonadota</taxon>
        <taxon>Alphaproteobacteria</taxon>
        <taxon>Hyphomicrobiales</taxon>
        <taxon>Rhizobiaceae</taxon>
        <taxon>Rhizobium/Agrobacterium group</taxon>
        <taxon>Rhizobium</taxon>
    </lineage>
</organism>
<dbReference type="Proteomes" id="UP000185109">
    <property type="component" value="Chromosome"/>
</dbReference>
<dbReference type="InterPro" id="IPR024072">
    <property type="entry name" value="DHFR-like_dom_sf"/>
</dbReference>
<accession>A0A1L5P316</accession>
<dbReference type="Gene3D" id="3.40.430.10">
    <property type="entry name" value="Dihydrofolate Reductase, subunit A"/>
    <property type="match status" value="1"/>
</dbReference>
<proteinExistence type="predicted"/>
<dbReference type="GO" id="GO:0009231">
    <property type="term" value="P:riboflavin biosynthetic process"/>
    <property type="evidence" value="ECO:0007669"/>
    <property type="project" value="InterPro"/>
</dbReference>